<proteinExistence type="predicted"/>
<accession>A0A077AZW4</accession>
<evidence type="ECO:0000313" key="2">
    <source>
        <dbReference type="Proteomes" id="UP000028926"/>
    </source>
</evidence>
<dbReference type="eggNOG" id="ENOG5030585">
    <property type="taxonomic scope" value="Bacteria"/>
</dbReference>
<dbReference type="HOGENOM" id="CLU_1567847_0_0_5"/>
<gene>
    <name evidence="1" type="ORF">ID47_05075</name>
</gene>
<evidence type="ECO:0000313" key="1">
    <source>
        <dbReference type="EMBL" id="AIK96250.1"/>
    </source>
</evidence>
<sequence>MDIDCNLVEDIWSIKLLWPEDPDFYIDPFIQHNLKKWHPKTTVSQIPFVFMVGSKYLEALNDNWSLYGWSTWLKSLQKHSFPKKITIIHLDDHDDLMSPKAYFHQGRLYDIFTKKLISIYEPQSIKSAILSGAIGIGEFILPLLCEFPSVEIRHLCQSTEPHTTIQRQII</sequence>
<dbReference type="EMBL" id="CP008941">
    <property type="protein sequence ID" value="AIK96250.1"/>
    <property type="molecule type" value="Genomic_DNA"/>
</dbReference>
<reference evidence="1 2" key="1">
    <citation type="submission" date="2014-07" db="EMBL/GenBank/DDBJ databases">
        <title>Comparative genomic insights into amoeba endosymbionts belonging to the families of Holosporaceae and Candidatus Midichloriaceae within Rickettsiales.</title>
        <authorList>
            <person name="Wang Z."/>
            <person name="Wu M."/>
        </authorList>
    </citation>
    <scope>NUCLEOTIDE SEQUENCE [LARGE SCALE GENOMIC DNA]</scope>
    <source>
        <strain evidence="1">PRA3</strain>
    </source>
</reference>
<keyword evidence="2" id="KW-1185">Reference proteome</keyword>
<dbReference type="KEGG" id="paca:ID47_05075"/>
<dbReference type="Proteomes" id="UP000028926">
    <property type="component" value="Chromosome"/>
</dbReference>
<dbReference type="STRING" id="91604.ID47_05075"/>
<dbReference type="RefSeq" id="WP_051908611.1">
    <property type="nucleotide sequence ID" value="NZ_CP008941.1"/>
</dbReference>
<organism evidence="1 2">
    <name type="scientific">Candidatus Odyssella acanthamoebae</name>
    <dbReference type="NCBI Taxonomy" id="91604"/>
    <lineage>
        <taxon>Bacteria</taxon>
        <taxon>Pseudomonadati</taxon>
        <taxon>Pseudomonadota</taxon>
        <taxon>Alphaproteobacteria</taxon>
        <taxon>Holosporales</taxon>
        <taxon>Candidatus Paracaedibacteraceae</taxon>
        <taxon>Candidatus Odyssella</taxon>
    </lineage>
</organism>
<protein>
    <submittedName>
        <fullName evidence="1">Uncharacterized protein</fullName>
    </submittedName>
</protein>
<dbReference type="AlphaFoldDB" id="A0A077AZW4"/>
<name>A0A077AZW4_9PROT</name>